<proteinExistence type="predicted"/>
<evidence type="ECO:0000313" key="2">
    <source>
        <dbReference type="Proteomes" id="UP001221413"/>
    </source>
</evidence>
<comment type="caution">
    <text evidence="1">The sequence shown here is derived from an EMBL/GenBank/DDBJ whole genome shotgun (WGS) entry which is preliminary data.</text>
</comment>
<sequence length="110" mass="12834">MAYKATWIWRTELTASHLAHANTTHINVFSFLKHFTNRRLHATISQCVHNLWSVKIDPDLADRLMHMAWDFMGPDVLLKIKDALESANETQKVVITIRKRTTLWAMYPSD</sequence>
<accession>A0AAD6IQ29</accession>
<evidence type="ECO:0000313" key="1">
    <source>
        <dbReference type="EMBL" id="KAJ6256319.1"/>
    </source>
</evidence>
<name>A0AAD6IQ29_DREDA</name>
<gene>
    <name evidence="1" type="ORF">Dda_8817</name>
</gene>
<reference evidence="1" key="1">
    <citation type="submission" date="2023-01" db="EMBL/GenBank/DDBJ databases">
        <title>The chitinases involved in constricting ring structure development in the nematode-trapping fungus Drechslerella dactyloides.</title>
        <authorList>
            <person name="Wang R."/>
            <person name="Zhang L."/>
            <person name="Tang P."/>
            <person name="Li S."/>
            <person name="Liang L."/>
        </authorList>
    </citation>
    <scope>NUCLEOTIDE SEQUENCE</scope>
    <source>
        <strain evidence="1">YMF1.00031</strain>
    </source>
</reference>
<dbReference type="Proteomes" id="UP001221413">
    <property type="component" value="Unassembled WGS sequence"/>
</dbReference>
<dbReference type="AlphaFoldDB" id="A0AAD6IQ29"/>
<dbReference type="EMBL" id="JAQGDS010000013">
    <property type="protein sequence ID" value="KAJ6256319.1"/>
    <property type="molecule type" value="Genomic_DNA"/>
</dbReference>
<organism evidence="1 2">
    <name type="scientific">Drechslerella dactyloides</name>
    <name type="common">Nematode-trapping fungus</name>
    <name type="synonym">Arthrobotrys dactyloides</name>
    <dbReference type="NCBI Taxonomy" id="74499"/>
    <lineage>
        <taxon>Eukaryota</taxon>
        <taxon>Fungi</taxon>
        <taxon>Dikarya</taxon>
        <taxon>Ascomycota</taxon>
        <taxon>Pezizomycotina</taxon>
        <taxon>Orbiliomycetes</taxon>
        <taxon>Orbiliales</taxon>
        <taxon>Orbiliaceae</taxon>
        <taxon>Drechslerella</taxon>
    </lineage>
</organism>
<protein>
    <submittedName>
        <fullName evidence="1">Uncharacterized protein</fullName>
    </submittedName>
</protein>
<keyword evidence="2" id="KW-1185">Reference proteome</keyword>